<dbReference type="Proteomes" id="UP000230864">
    <property type="component" value="Unassembled WGS sequence"/>
</dbReference>
<gene>
    <name evidence="2" type="ORF">COS25_01765</name>
</gene>
<feature type="transmembrane region" description="Helical" evidence="1">
    <location>
        <begin position="77"/>
        <end position="105"/>
    </location>
</feature>
<name>A0A2M7D9B0_9BACT</name>
<keyword evidence="1" id="KW-1133">Transmembrane helix</keyword>
<protein>
    <submittedName>
        <fullName evidence="2">Uncharacterized protein</fullName>
    </submittedName>
</protein>
<evidence type="ECO:0000313" key="2">
    <source>
        <dbReference type="EMBL" id="PIV45072.1"/>
    </source>
</evidence>
<dbReference type="EMBL" id="PETZ01000033">
    <property type="protein sequence ID" value="PIV45072.1"/>
    <property type="molecule type" value="Genomic_DNA"/>
</dbReference>
<accession>A0A2M7D9B0</accession>
<evidence type="ECO:0000256" key="1">
    <source>
        <dbReference type="SAM" id="Phobius"/>
    </source>
</evidence>
<evidence type="ECO:0000313" key="3">
    <source>
        <dbReference type="Proteomes" id="UP000230864"/>
    </source>
</evidence>
<sequence length="122" mass="12893">DYREIGVAVGAGEINGETSIIAVQEFGSLAASSYGANDSHNFSSQETDLIKENGIISPQVLAMKESNLDNSKGNANLINLVSVFSTLIFFVSLALAPMAFMAVAFERIMILRSSSVASTAVE</sequence>
<keyword evidence="1" id="KW-0472">Membrane</keyword>
<keyword evidence="1" id="KW-0812">Transmembrane</keyword>
<dbReference type="AlphaFoldDB" id="A0A2M7D9B0"/>
<organism evidence="2 3">
    <name type="scientific">Candidatus Nealsonbacteria bacterium CG02_land_8_20_14_3_00_37_10</name>
    <dbReference type="NCBI Taxonomy" id="1974699"/>
    <lineage>
        <taxon>Bacteria</taxon>
        <taxon>Candidatus Nealsoniibacteriota</taxon>
    </lineage>
</organism>
<proteinExistence type="predicted"/>
<reference evidence="3" key="1">
    <citation type="submission" date="2017-09" db="EMBL/GenBank/DDBJ databases">
        <title>Depth-based differentiation of microbial function through sediment-hosted aquifers and enrichment of novel symbionts in the deep terrestrial subsurface.</title>
        <authorList>
            <person name="Probst A.J."/>
            <person name="Ladd B."/>
            <person name="Jarett J.K."/>
            <person name="Geller-Mcgrath D.E."/>
            <person name="Sieber C.M.K."/>
            <person name="Emerson J.B."/>
            <person name="Anantharaman K."/>
            <person name="Thomas B.C."/>
            <person name="Malmstrom R."/>
            <person name="Stieglmeier M."/>
            <person name="Klingl A."/>
            <person name="Woyke T."/>
            <person name="Ryan C.M."/>
            <person name="Banfield J.F."/>
        </authorList>
    </citation>
    <scope>NUCLEOTIDE SEQUENCE [LARGE SCALE GENOMIC DNA]</scope>
</reference>
<comment type="caution">
    <text evidence="2">The sequence shown here is derived from an EMBL/GenBank/DDBJ whole genome shotgun (WGS) entry which is preliminary data.</text>
</comment>
<feature type="non-terminal residue" evidence="2">
    <location>
        <position position="1"/>
    </location>
</feature>